<dbReference type="AlphaFoldDB" id="A0A2S3WJ31"/>
<evidence type="ECO:0000313" key="1">
    <source>
        <dbReference type="EMBL" id="POF90974.1"/>
    </source>
</evidence>
<comment type="caution">
    <text evidence="1">The sequence shown here is derived from an EMBL/GenBank/DDBJ whole genome shotgun (WGS) entry which is preliminary data.</text>
</comment>
<dbReference type="EMBL" id="MIND01000018">
    <property type="protein sequence ID" value="POF90974.1"/>
    <property type="molecule type" value="Genomic_DNA"/>
</dbReference>
<gene>
    <name evidence="1" type="ORF">BGP80_10380</name>
</gene>
<dbReference type="RefSeq" id="WP_103438722.1">
    <property type="nucleotide sequence ID" value="NZ_MIND01000018.1"/>
</dbReference>
<name>A0A2S3WJ31_PSEPU</name>
<sequence length="60" mass="6916">MSLQALISLSRSPDKVDADRNVSKRLEHSRRQMEIYDREIETRIAAKAVTREQLAKTCSL</sequence>
<evidence type="ECO:0000313" key="2">
    <source>
        <dbReference type="Proteomes" id="UP000237194"/>
    </source>
</evidence>
<organism evidence="1 2">
    <name type="scientific">Pseudomonas putida</name>
    <name type="common">Arthrobacter siderocapsulatus</name>
    <dbReference type="NCBI Taxonomy" id="303"/>
    <lineage>
        <taxon>Bacteria</taxon>
        <taxon>Pseudomonadati</taxon>
        <taxon>Pseudomonadota</taxon>
        <taxon>Gammaproteobacteria</taxon>
        <taxon>Pseudomonadales</taxon>
        <taxon>Pseudomonadaceae</taxon>
        <taxon>Pseudomonas</taxon>
    </lineage>
</organism>
<reference evidence="1 2" key="2">
    <citation type="submission" date="2018-03" db="EMBL/GenBank/DDBJ databases">
        <title>Draft genome of Pseudomonas putida strain KT-27.</title>
        <authorList>
            <person name="Yoshizawa S."/>
            <person name="Khan N.H."/>
            <person name="Nishimura M."/>
            <person name="Chiura H.X."/>
            <person name="Ogura Y."/>
            <person name="Hayashi T."/>
            <person name="Kogure K."/>
        </authorList>
    </citation>
    <scope>NUCLEOTIDE SEQUENCE [LARGE SCALE GENOMIC DNA]</scope>
    <source>
        <strain evidence="1 2">KT-27</strain>
    </source>
</reference>
<accession>A0A2S3WJ31</accession>
<proteinExistence type="predicted"/>
<reference evidence="1 2" key="1">
    <citation type="submission" date="2016-08" db="EMBL/GenBank/DDBJ databases">
        <authorList>
            <person name="Seilhamer J.J."/>
        </authorList>
    </citation>
    <scope>NUCLEOTIDE SEQUENCE [LARGE SCALE GENOMIC DNA]</scope>
    <source>
        <strain evidence="1 2">KT-27</strain>
    </source>
</reference>
<protein>
    <submittedName>
        <fullName evidence="1">Uncharacterized protein</fullName>
    </submittedName>
</protein>
<dbReference type="Proteomes" id="UP000237194">
    <property type="component" value="Unassembled WGS sequence"/>
</dbReference>